<dbReference type="AlphaFoldDB" id="A0A0E9TTH5"/>
<evidence type="ECO:0000313" key="1">
    <source>
        <dbReference type="EMBL" id="JAH56747.1"/>
    </source>
</evidence>
<organism evidence="1">
    <name type="scientific">Anguilla anguilla</name>
    <name type="common">European freshwater eel</name>
    <name type="synonym">Muraena anguilla</name>
    <dbReference type="NCBI Taxonomy" id="7936"/>
    <lineage>
        <taxon>Eukaryota</taxon>
        <taxon>Metazoa</taxon>
        <taxon>Chordata</taxon>
        <taxon>Craniata</taxon>
        <taxon>Vertebrata</taxon>
        <taxon>Euteleostomi</taxon>
        <taxon>Actinopterygii</taxon>
        <taxon>Neopterygii</taxon>
        <taxon>Teleostei</taxon>
        <taxon>Anguilliformes</taxon>
        <taxon>Anguillidae</taxon>
        <taxon>Anguilla</taxon>
    </lineage>
</organism>
<accession>A0A0E9TTH5</accession>
<name>A0A0E9TTH5_ANGAN</name>
<sequence length="20" mass="2082">MPPAVWLPVSSAGLPTWSVS</sequence>
<dbReference type="EMBL" id="GBXM01051830">
    <property type="protein sequence ID" value="JAH56747.1"/>
    <property type="molecule type" value="Transcribed_RNA"/>
</dbReference>
<protein>
    <submittedName>
        <fullName evidence="1">Uncharacterized protein</fullName>
    </submittedName>
</protein>
<proteinExistence type="predicted"/>
<reference evidence="1" key="2">
    <citation type="journal article" date="2015" name="Fish Shellfish Immunol.">
        <title>Early steps in the European eel (Anguilla anguilla)-Vibrio vulnificus interaction in the gills: Role of the RtxA13 toxin.</title>
        <authorList>
            <person name="Callol A."/>
            <person name="Pajuelo D."/>
            <person name="Ebbesson L."/>
            <person name="Teles M."/>
            <person name="MacKenzie S."/>
            <person name="Amaro C."/>
        </authorList>
    </citation>
    <scope>NUCLEOTIDE SEQUENCE</scope>
</reference>
<reference evidence="1" key="1">
    <citation type="submission" date="2014-11" db="EMBL/GenBank/DDBJ databases">
        <authorList>
            <person name="Amaro Gonzalez C."/>
        </authorList>
    </citation>
    <scope>NUCLEOTIDE SEQUENCE</scope>
</reference>